<evidence type="ECO:0000313" key="2">
    <source>
        <dbReference type="EMBL" id="MES1922057.1"/>
    </source>
</evidence>
<name>A0ABV2ARR6_9EUKA</name>
<feature type="signal peptide" evidence="1">
    <location>
        <begin position="1"/>
        <end position="18"/>
    </location>
</feature>
<accession>A0ABV2ARR6</accession>
<dbReference type="Proteomes" id="UP001439008">
    <property type="component" value="Unassembled WGS sequence"/>
</dbReference>
<reference evidence="2 3" key="1">
    <citation type="journal article" date="2024" name="BMC Biol.">
        <title>Comparative genomics of Ascetosporea gives new insight into the evolutionary basis for animal parasitism in Rhizaria.</title>
        <authorList>
            <person name="Hiltunen Thoren M."/>
            <person name="Onut-Brannstrom I."/>
            <person name="Alfjorden A."/>
            <person name="Peckova H."/>
            <person name="Swords F."/>
            <person name="Hooper C."/>
            <person name="Holzer A.S."/>
            <person name="Bass D."/>
            <person name="Burki F."/>
        </authorList>
    </citation>
    <scope>NUCLEOTIDE SEQUENCE [LARGE SCALE GENOMIC DNA]</scope>
    <source>
        <strain evidence="2">20-A016</strain>
    </source>
</reference>
<gene>
    <name evidence="2" type="ORF">MHBO_003575</name>
</gene>
<dbReference type="EMBL" id="JBDODL010002153">
    <property type="protein sequence ID" value="MES1922057.1"/>
    <property type="molecule type" value="Genomic_DNA"/>
</dbReference>
<feature type="chain" id="PRO_5046514283" description="Secreted protein" evidence="1">
    <location>
        <begin position="19"/>
        <end position="102"/>
    </location>
</feature>
<protein>
    <recommendedName>
        <fullName evidence="4">Secreted protein</fullName>
    </recommendedName>
</protein>
<evidence type="ECO:0000313" key="3">
    <source>
        <dbReference type="Proteomes" id="UP001439008"/>
    </source>
</evidence>
<keyword evidence="1" id="KW-0732">Signal</keyword>
<sequence>MGVVVLETVGVLVTNALATDVLVTDALVTDALATDALVTDALVTDVLVADVLVAEDNAIFVLEVVVGTSGAAVTNTECSASINAGRSTWCVCRLTSSCTLCV</sequence>
<evidence type="ECO:0000256" key="1">
    <source>
        <dbReference type="SAM" id="SignalP"/>
    </source>
</evidence>
<comment type="caution">
    <text evidence="2">The sequence shown here is derived from an EMBL/GenBank/DDBJ whole genome shotgun (WGS) entry which is preliminary data.</text>
</comment>
<organism evidence="2 3">
    <name type="scientific">Bonamia ostreae</name>
    <dbReference type="NCBI Taxonomy" id="126728"/>
    <lineage>
        <taxon>Eukaryota</taxon>
        <taxon>Sar</taxon>
        <taxon>Rhizaria</taxon>
        <taxon>Endomyxa</taxon>
        <taxon>Ascetosporea</taxon>
        <taxon>Haplosporida</taxon>
        <taxon>Bonamia</taxon>
    </lineage>
</organism>
<proteinExistence type="predicted"/>
<evidence type="ECO:0008006" key="4">
    <source>
        <dbReference type="Google" id="ProtNLM"/>
    </source>
</evidence>
<keyword evidence="3" id="KW-1185">Reference proteome</keyword>